<gene>
    <name evidence="4 9" type="primary">truA</name>
    <name evidence="9" type="ORF">SAMEA4384403_00558</name>
</gene>
<keyword evidence="3 4" id="KW-0413">Isomerase</keyword>
<comment type="caution">
    <text evidence="4">Lacks conserved residue(s) required for the propagation of feature annotation.</text>
</comment>
<dbReference type="GO" id="GO:0160147">
    <property type="term" value="F:tRNA pseudouridine(38-40) synthase activity"/>
    <property type="evidence" value="ECO:0007669"/>
    <property type="project" value="UniProtKB-EC"/>
</dbReference>
<dbReference type="GO" id="GO:0016829">
    <property type="term" value="F:lyase activity"/>
    <property type="evidence" value="ECO:0007669"/>
    <property type="project" value="UniProtKB-KW"/>
</dbReference>
<proteinExistence type="inferred from homology"/>
<dbReference type="AlphaFoldDB" id="A0A239YL18"/>
<protein>
    <recommendedName>
        <fullName evidence="4">tRNA pseudouridine synthase A</fullName>
        <ecNumber evidence="4">5.4.99.12</ecNumber>
    </recommendedName>
    <alternativeName>
        <fullName evidence="4">tRNA pseudouridine(38-40) synthase</fullName>
    </alternativeName>
    <alternativeName>
        <fullName evidence="4">tRNA pseudouridylate synthase I</fullName>
    </alternativeName>
    <alternativeName>
        <fullName evidence="4">tRNA-uridine isomerase I</fullName>
    </alternativeName>
</protein>
<evidence type="ECO:0000313" key="9">
    <source>
        <dbReference type="EMBL" id="SNV59497.1"/>
    </source>
</evidence>
<dbReference type="HAMAP" id="MF_00171">
    <property type="entry name" value="TruA"/>
    <property type="match status" value="1"/>
</dbReference>
<dbReference type="NCBIfam" id="TIGR00071">
    <property type="entry name" value="hisT_truA"/>
    <property type="match status" value="1"/>
</dbReference>
<dbReference type="InterPro" id="IPR020094">
    <property type="entry name" value="TruA/RsuA/RluB/E/F_N"/>
</dbReference>
<dbReference type="SUPFAM" id="SSF55120">
    <property type="entry name" value="Pseudouridine synthase"/>
    <property type="match status" value="1"/>
</dbReference>
<dbReference type="Gene3D" id="3.30.70.660">
    <property type="entry name" value="Pseudouridine synthase I, catalytic domain, C-terminal subdomain"/>
    <property type="match status" value="1"/>
</dbReference>
<dbReference type="InterPro" id="IPR001406">
    <property type="entry name" value="PsdUridine_synth_TruA"/>
</dbReference>
<sequence length="267" mass="31492">MRLLVKISYHGGNFMGFQIQHHERTVQYEFERILKRMHQSFVRIHPSSRTDKGVHAIEQYFHFDTHLNIAPDRWLYAFNSALPKDISVQSVEQISDTFHCRYDCVGKKYRYKVYIDENKHVFEHDTKVQLRKPVKIQPMKEAAKHFVGTHDFTSFCSQKTEVQNKVRTIYQSEVIETNDGFEFVVTGSGFLYNMVRVMVAYLILVGEGKRSGDEIHTLLEERDRKKVPHTAPAQGLYLEKIYLHENELTEEFGELIQIHKKNNRENV</sequence>
<dbReference type="Pfam" id="PF01416">
    <property type="entry name" value="PseudoU_synth_1"/>
    <property type="match status" value="2"/>
</dbReference>
<dbReference type="PANTHER" id="PTHR11142">
    <property type="entry name" value="PSEUDOURIDYLATE SYNTHASE"/>
    <property type="match status" value="1"/>
</dbReference>
<comment type="catalytic activity">
    <reaction evidence="4 7">
        <text>uridine(38/39/40) in tRNA = pseudouridine(38/39/40) in tRNA</text>
        <dbReference type="Rhea" id="RHEA:22376"/>
        <dbReference type="Rhea" id="RHEA-COMP:10085"/>
        <dbReference type="Rhea" id="RHEA-COMP:10087"/>
        <dbReference type="ChEBI" id="CHEBI:65314"/>
        <dbReference type="ChEBI" id="CHEBI:65315"/>
        <dbReference type="EC" id="5.4.99.12"/>
    </reaction>
</comment>
<dbReference type="Proteomes" id="UP000242084">
    <property type="component" value="Chromosome 1"/>
</dbReference>
<reference evidence="9 10" key="1">
    <citation type="submission" date="2017-06" db="EMBL/GenBank/DDBJ databases">
        <authorList>
            <consortium name="Pathogen Informatics"/>
        </authorList>
    </citation>
    <scope>NUCLEOTIDE SEQUENCE [LARGE SCALE GENOMIC DNA]</scope>
    <source>
        <strain evidence="9 10">NCTC13839</strain>
    </source>
</reference>
<evidence type="ECO:0000256" key="1">
    <source>
        <dbReference type="ARBA" id="ARBA00009375"/>
    </source>
</evidence>
<evidence type="ECO:0000256" key="4">
    <source>
        <dbReference type="HAMAP-Rule" id="MF_00171"/>
    </source>
</evidence>
<evidence type="ECO:0000313" key="10">
    <source>
        <dbReference type="Proteomes" id="UP000242084"/>
    </source>
</evidence>
<dbReference type="KEGG" id="sste:SAMEA4384403_0558"/>
<dbReference type="OrthoDB" id="9811823at2"/>
<feature type="domain" description="Pseudouridine synthase I TruA alpha/beta" evidence="8">
    <location>
        <begin position="8"/>
        <end position="103"/>
    </location>
</feature>
<dbReference type="InterPro" id="IPR020097">
    <property type="entry name" value="PsdUridine_synth_TruA_a/b_dom"/>
</dbReference>
<evidence type="ECO:0000256" key="2">
    <source>
        <dbReference type="ARBA" id="ARBA00022694"/>
    </source>
</evidence>
<dbReference type="GO" id="GO:0031119">
    <property type="term" value="P:tRNA pseudouridine synthesis"/>
    <property type="evidence" value="ECO:0007669"/>
    <property type="project" value="UniProtKB-UniRule"/>
</dbReference>
<comment type="similarity">
    <text evidence="1 4 7">Belongs to the tRNA pseudouridine synthase TruA family.</text>
</comment>
<dbReference type="FunFam" id="3.30.70.580:FF:000001">
    <property type="entry name" value="tRNA pseudouridine synthase A"/>
    <property type="match status" value="1"/>
</dbReference>
<comment type="subunit">
    <text evidence="4">Homodimer.</text>
</comment>
<dbReference type="InterPro" id="IPR020095">
    <property type="entry name" value="PsdUridine_synth_TruA_C"/>
</dbReference>
<dbReference type="PANTHER" id="PTHR11142:SF0">
    <property type="entry name" value="TRNA PSEUDOURIDINE SYNTHASE-LIKE 1"/>
    <property type="match status" value="1"/>
</dbReference>
<feature type="binding site" evidence="4 6">
    <location>
        <position position="109"/>
    </location>
    <ligand>
        <name>substrate</name>
    </ligand>
</feature>
<dbReference type="InterPro" id="IPR020103">
    <property type="entry name" value="PsdUridine_synth_cat_dom_sf"/>
</dbReference>
<feature type="active site" description="Nucleophile" evidence="4 5">
    <location>
        <position position="51"/>
    </location>
</feature>
<dbReference type="GO" id="GO:0003723">
    <property type="term" value="F:RNA binding"/>
    <property type="evidence" value="ECO:0007669"/>
    <property type="project" value="InterPro"/>
</dbReference>
<name>A0A239YL18_9STAP</name>
<evidence type="ECO:0000256" key="7">
    <source>
        <dbReference type="RuleBase" id="RU003792"/>
    </source>
</evidence>
<feature type="domain" description="Pseudouridine synthase I TruA alpha/beta" evidence="8">
    <location>
        <begin position="142"/>
        <end position="240"/>
    </location>
</feature>
<keyword evidence="2 4" id="KW-0819">tRNA processing</keyword>
<evidence type="ECO:0000259" key="8">
    <source>
        <dbReference type="Pfam" id="PF01416"/>
    </source>
</evidence>
<dbReference type="EC" id="5.4.99.12" evidence="4"/>
<evidence type="ECO:0000256" key="5">
    <source>
        <dbReference type="PIRSR" id="PIRSR001430-1"/>
    </source>
</evidence>
<dbReference type="PIRSF" id="PIRSF001430">
    <property type="entry name" value="tRNA_psdUrid_synth"/>
    <property type="match status" value="1"/>
</dbReference>
<evidence type="ECO:0000256" key="3">
    <source>
        <dbReference type="ARBA" id="ARBA00023235"/>
    </source>
</evidence>
<keyword evidence="10" id="KW-1185">Reference proteome</keyword>
<accession>A0A239YL18</accession>
<organism evidence="9 10">
    <name type="scientific">Mammaliicoccus stepanovicii</name>
    <dbReference type="NCBI Taxonomy" id="643214"/>
    <lineage>
        <taxon>Bacteria</taxon>
        <taxon>Bacillati</taxon>
        <taxon>Bacillota</taxon>
        <taxon>Bacilli</taxon>
        <taxon>Bacillales</taxon>
        <taxon>Staphylococcaceae</taxon>
        <taxon>Mammaliicoccus</taxon>
    </lineage>
</organism>
<evidence type="ECO:0000256" key="6">
    <source>
        <dbReference type="PIRSR" id="PIRSR001430-2"/>
    </source>
</evidence>
<keyword evidence="9" id="KW-0456">Lyase</keyword>
<dbReference type="Gene3D" id="3.30.70.580">
    <property type="entry name" value="Pseudouridine synthase I, catalytic domain, N-terminal subdomain"/>
    <property type="match status" value="1"/>
</dbReference>
<dbReference type="EMBL" id="LT906462">
    <property type="protein sequence ID" value="SNV59497.1"/>
    <property type="molecule type" value="Genomic_DNA"/>
</dbReference>
<comment type="function">
    <text evidence="4">Formation of pseudouridine at positions 38, 39 and 40 in the anticodon stem and loop of transfer RNAs.</text>
</comment>
<dbReference type="RefSeq" id="WP_095086421.1">
    <property type="nucleotide sequence ID" value="NZ_BMDM01000003.1"/>
</dbReference>
<dbReference type="CDD" id="cd02570">
    <property type="entry name" value="PseudoU_synth_EcTruA"/>
    <property type="match status" value="1"/>
</dbReference>